<reference evidence="4" key="1">
    <citation type="submission" date="2013-07" db="EMBL/GenBank/DDBJ databases">
        <title>The genome of Eucalyptus grandis.</title>
        <authorList>
            <person name="Schmutz J."/>
            <person name="Hayes R."/>
            <person name="Myburg A."/>
            <person name="Tuskan G."/>
            <person name="Grattapaglia D."/>
            <person name="Rokhsar D.S."/>
        </authorList>
    </citation>
    <scope>NUCLEOTIDE SEQUENCE</scope>
    <source>
        <tissue evidence="4">Leaf extractions</tissue>
    </source>
</reference>
<keyword evidence="1" id="KW-0112">Calmodulin-binding</keyword>
<dbReference type="SUPFAM" id="SSF52540">
    <property type="entry name" value="P-loop containing nucleoside triphosphate hydrolases"/>
    <property type="match status" value="1"/>
</dbReference>
<evidence type="ECO:0000313" key="4">
    <source>
        <dbReference type="EMBL" id="KCW56558.1"/>
    </source>
</evidence>
<evidence type="ECO:0000256" key="2">
    <source>
        <dbReference type="ARBA" id="ARBA00024341"/>
    </source>
</evidence>
<dbReference type="SMART" id="SM00015">
    <property type="entry name" value="IQ"/>
    <property type="match status" value="2"/>
</dbReference>
<name>A0A059ART4_EUCGR</name>
<dbReference type="InParanoid" id="A0A059ART4"/>
<gene>
    <name evidence="4" type="ORF">EUGRSUZ_I02290</name>
</gene>
<dbReference type="PANTHER" id="PTHR32295">
    <property type="entry name" value="IQ-DOMAIN 5-RELATED"/>
    <property type="match status" value="1"/>
</dbReference>
<dbReference type="Pfam" id="PF00612">
    <property type="entry name" value="IQ"/>
    <property type="match status" value="1"/>
</dbReference>
<dbReference type="eggNOG" id="ENOG502S4SI">
    <property type="taxonomic scope" value="Eukaryota"/>
</dbReference>
<evidence type="ECO:0008006" key="5">
    <source>
        <dbReference type="Google" id="ProtNLM"/>
    </source>
</evidence>
<dbReference type="EMBL" id="KK198761">
    <property type="protein sequence ID" value="KCW56558.1"/>
    <property type="molecule type" value="Genomic_DNA"/>
</dbReference>
<evidence type="ECO:0000256" key="1">
    <source>
        <dbReference type="ARBA" id="ARBA00022860"/>
    </source>
</evidence>
<comment type="function">
    <text evidence="3">May be involved in cooperative interactions with calmodulins or calmodulin-like proteins. Recruits calmodulin proteins to microtubules, thus being a potential scaffold in cellular signaling and trafficking. May associate with nucleic acids and regulate gene expression at the transcriptional or post-transcriptional level.</text>
</comment>
<dbReference type="GO" id="GO:0005516">
    <property type="term" value="F:calmodulin binding"/>
    <property type="evidence" value="ECO:0007669"/>
    <property type="project" value="UniProtKB-KW"/>
</dbReference>
<dbReference type="Gene3D" id="1.20.5.190">
    <property type="match status" value="1"/>
</dbReference>
<dbReference type="PROSITE" id="PS50096">
    <property type="entry name" value="IQ"/>
    <property type="match status" value="2"/>
</dbReference>
<dbReference type="Gramene" id="KCW56558">
    <property type="protein sequence ID" value="KCW56558"/>
    <property type="gene ID" value="EUGRSUZ_I02290"/>
</dbReference>
<dbReference type="OrthoDB" id="694295at2759"/>
<dbReference type="KEGG" id="egr:104419605"/>
<dbReference type="PANTHER" id="PTHR32295:SF108">
    <property type="entry name" value="PROTEIN IQ-DOMAIN 20"/>
    <property type="match status" value="1"/>
</dbReference>
<dbReference type="STRING" id="71139.A0A059ART4"/>
<dbReference type="InterPro" id="IPR000048">
    <property type="entry name" value="IQ_motif_EF-hand-BS"/>
</dbReference>
<protein>
    <recommendedName>
        <fullName evidence="5">DUF4005 domain-containing protein</fullName>
    </recommendedName>
</protein>
<sequence length="138" mass="15989">MGLSRKWFKLIRKKFRGSSHRSILTSSDGDRSPIGEALIADRISEDLLDRQAILLDEPSQQRHFTEEELAAIKIQSYFRGHLARRAFRALRSLVKLQALARGTYVRNQAQIALRCMHALARLQVRVRMRQLVGMYIDK</sequence>
<dbReference type="InterPro" id="IPR027417">
    <property type="entry name" value="P-loop_NTPase"/>
</dbReference>
<comment type="similarity">
    <text evidence="2">Belongs to the IQD family.</text>
</comment>
<proteinExistence type="inferred from homology"/>
<organism evidence="4">
    <name type="scientific">Eucalyptus grandis</name>
    <name type="common">Flooded gum</name>
    <dbReference type="NCBI Taxonomy" id="71139"/>
    <lineage>
        <taxon>Eukaryota</taxon>
        <taxon>Viridiplantae</taxon>
        <taxon>Streptophyta</taxon>
        <taxon>Embryophyta</taxon>
        <taxon>Tracheophyta</taxon>
        <taxon>Spermatophyta</taxon>
        <taxon>Magnoliopsida</taxon>
        <taxon>eudicotyledons</taxon>
        <taxon>Gunneridae</taxon>
        <taxon>Pentapetalae</taxon>
        <taxon>rosids</taxon>
        <taxon>malvids</taxon>
        <taxon>Myrtales</taxon>
        <taxon>Myrtaceae</taxon>
        <taxon>Myrtoideae</taxon>
        <taxon>Eucalypteae</taxon>
        <taxon>Eucalyptus</taxon>
    </lineage>
</organism>
<accession>A0A059ART4</accession>
<dbReference type="AlphaFoldDB" id="A0A059ART4"/>
<evidence type="ECO:0000256" key="3">
    <source>
        <dbReference type="ARBA" id="ARBA00045534"/>
    </source>
</evidence>